<dbReference type="OrthoDB" id="9979538at2759"/>
<dbReference type="EMBL" id="BMAO01016222">
    <property type="protein sequence ID" value="GFR07069.1"/>
    <property type="molecule type" value="Genomic_DNA"/>
</dbReference>
<gene>
    <name evidence="1" type="ORF">TNCT_525251</name>
</gene>
<keyword evidence="2" id="KW-1185">Reference proteome</keyword>
<evidence type="ECO:0000313" key="1">
    <source>
        <dbReference type="EMBL" id="GFR07069.1"/>
    </source>
</evidence>
<organism evidence="1 2">
    <name type="scientific">Trichonephila clavata</name>
    <name type="common">Joro spider</name>
    <name type="synonym">Nephila clavata</name>
    <dbReference type="NCBI Taxonomy" id="2740835"/>
    <lineage>
        <taxon>Eukaryota</taxon>
        <taxon>Metazoa</taxon>
        <taxon>Ecdysozoa</taxon>
        <taxon>Arthropoda</taxon>
        <taxon>Chelicerata</taxon>
        <taxon>Arachnida</taxon>
        <taxon>Araneae</taxon>
        <taxon>Araneomorphae</taxon>
        <taxon>Entelegynae</taxon>
        <taxon>Araneoidea</taxon>
        <taxon>Nephilidae</taxon>
        <taxon>Trichonephila</taxon>
    </lineage>
</organism>
<name>A0A8X6HPH2_TRICU</name>
<reference evidence="1" key="1">
    <citation type="submission" date="2020-07" db="EMBL/GenBank/DDBJ databases">
        <title>Multicomponent nature underlies the extraordinary mechanical properties of spider dragline silk.</title>
        <authorList>
            <person name="Kono N."/>
            <person name="Nakamura H."/>
            <person name="Mori M."/>
            <person name="Yoshida Y."/>
            <person name="Ohtoshi R."/>
            <person name="Malay A.D."/>
            <person name="Moran D.A.P."/>
            <person name="Tomita M."/>
            <person name="Numata K."/>
            <person name="Arakawa K."/>
        </authorList>
    </citation>
    <scope>NUCLEOTIDE SEQUENCE</scope>
</reference>
<proteinExistence type="predicted"/>
<dbReference type="Proteomes" id="UP000887116">
    <property type="component" value="Unassembled WGS sequence"/>
</dbReference>
<sequence>MFKNMFPVVLMRISLIERALMMKLFYENKGYAFAAVCEIRRRKNLLRVPMSAKGIQSMIKRFEEMRKLGVKPGRGRKRVTPVLVEGVKTAIDVQSQVSEFGGCKARTVSRQTVLFL</sequence>
<protein>
    <recommendedName>
        <fullName evidence="3">DUF4817 domain-containing protein</fullName>
    </recommendedName>
</protein>
<comment type="caution">
    <text evidence="1">The sequence shown here is derived from an EMBL/GenBank/DDBJ whole genome shotgun (WGS) entry which is preliminary data.</text>
</comment>
<evidence type="ECO:0000313" key="2">
    <source>
        <dbReference type="Proteomes" id="UP000887116"/>
    </source>
</evidence>
<evidence type="ECO:0008006" key="3">
    <source>
        <dbReference type="Google" id="ProtNLM"/>
    </source>
</evidence>
<accession>A0A8X6HPH2</accession>
<dbReference type="AlphaFoldDB" id="A0A8X6HPH2"/>